<dbReference type="InterPro" id="IPR001404">
    <property type="entry name" value="Hsp90_fam"/>
</dbReference>
<reference evidence="3 4" key="2">
    <citation type="submission" date="2018-11" db="EMBL/GenBank/DDBJ databases">
        <authorList>
            <consortium name="Pathogen Informatics"/>
        </authorList>
    </citation>
    <scope>NUCLEOTIDE SEQUENCE [LARGE SCALE GENOMIC DNA]</scope>
</reference>
<dbReference type="Pfam" id="PF00183">
    <property type="entry name" value="HSP90"/>
    <property type="match status" value="1"/>
</dbReference>
<dbReference type="WBParaSite" id="ASIM_0000734301-mRNA-1">
    <property type="protein sequence ID" value="ASIM_0000734301-mRNA-1"/>
    <property type="gene ID" value="ASIM_0000734301"/>
</dbReference>
<dbReference type="Gene3D" id="3.40.50.11260">
    <property type="match status" value="1"/>
</dbReference>
<dbReference type="GO" id="GO:0016887">
    <property type="term" value="F:ATP hydrolysis activity"/>
    <property type="evidence" value="ECO:0007669"/>
    <property type="project" value="InterPro"/>
</dbReference>
<comment type="similarity">
    <text evidence="1">Belongs to the heat shock protein 90 family.</text>
</comment>
<evidence type="ECO:0000256" key="1">
    <source>
        <dbReference type="ARBA" id="ARBA00008239"/>
    </source>
</evidence>
<protein>
    <submittedName>
        <fullName evidence="5">Heat shock protein 75 kDa, mitochondrial (inferred by orthology to a human protein)</fullName>
    </submittedName>
</protein>
<dbReference type="PANTHER" id="PTHR11528">
    <property type="entry name" value="HEAT SHOCK PROTEIN 90 FAMILY MEMBER"/>
    <property type="match status" value="1"/>
</dbReference>
<evidence type="ECO:0000256" key="2">
    <source>
        <dbReference type="ARBA" id="ARBA00023186"/>
    </source>
</evidence>
<dbReference type="EMBL" id="UYRR01016647">
    <property type="protein sequence ID" value="VDK28556.1"/>
    <property type="molecule type" value="Genomic_DNA"/>
</dbReference>
<evidence type="ECO:0000313" key="3">
    <source>
        <dbReference type="EMBL" id="VDK28556.1"/>
    </source>
</evidence>
<dbReference type="InterPro" id="IPR020568">
    <property type="entry name" value="Ribosomal_Su5_D2-typ_SF"/>
</dbReference>
<gene>
    <name evidence="3" type="ORF">ASIM_LOCUS7118</name>
</gene>
<dbReference type="GO" id="GO:0140662">
    <property type="term" value="F:ATP-dependent protein folding chaperone"/>
    <property type="evidence" value="ECO:0007669"/>
    <property type="project" value="InterPro"/>
</dbReference>
<dbReference type="SUPFAM" id="SSF54211">
    <property type="entry name" value="Ribosomal protein S5 domain 2-like"/>
    <property type="match status" value="1"/>
</dbReference>
<name>A0A0M3JI78_ANISI</name>
<keyword evidence="4" id="KW-1185">Reference proteome</keyword>
<dbReference type="OrthoDB" id="28737at2759"/>
<organism evidence="5">
    <name type="scientific">Anisakis simplex</name>
    <name type="common">Herring worm</name>
    <dbReference type="NCBI Taxonomy" id="6269"/>
    <lineage>
        <taxon>Eukaryota</taxon>
        <taxon>Metazoa</taxon>
        <taxon>Ecdysozoa</taxon>
        <taxon>Nematoda</taxon>
        <taxon>Chromadorea</taxon>
        <taxon>Rhabditida</taxon>
        <taxon>Spirurina</taxon>
        <taxon>Ascaridomorpha</taxon>
        <taxon>Ascaridoidea</taxon>
        <taxon>Anisakidae</taxon>
        <taxon>Anisakis</taxon>
        <taxon>Anisakis simplex complex</taxon>
    </lineage>
</organism>
<reference evidence="5" key="1">
    <citation type="submission" date="2017-02" db="UniProtKB">
        <authorList>
            <consortium name="WormBaseParasite"/>
        </authorList>
    </citation>
    <scope>IDENTIFICATION</scope>
</reference>
<sequence length="75" mass="8890">MKKDRIKYSEFYKGYSLYFKEALCVEQDQNVKEQIASLLLFESSNMKPGVKTSMGEYVARMQENQKNIYYLFAPK</sequence>
<evidence type="ECO:0000313" key="4">
    <source>
        <dbReference type="Proteomes" id="UP000267096"/>
    </source>
</evidence>
<dbReference type="GO" id="GO:0005524">
    <property type="term" value="F:ATP binding"/>
    <property type="evidence" value="ECO:0007669"/>
    <property type="project" value="InterPro"/>
</dbReference>
<dbReference type="GO" id="GO:0051082">
    <property type="term" value="F:unfolded protein binding"/>
    <property type="evidence" value="ECO:0007669"/>
    <property type="project" value="InterPro"/>
</dbReference>
<proteinExistence type="inferred from homology"/>
<accession>A0A0M3JI78</accession>
<dbReference type="AlphaFoldDB" id="A0A0M3JI78"/>
<evidence type="ECO:0000313" key="5">
    <source>
        <dbReference type="WBParaSite" id="ASIM_0000734301-mRNA-1"/>
    </source>
</evidence>
<keyword evidence="2" id="KW-0143">Chaperone</keyword>
<dbReference type="Proteomes" id="UP000267096">
    <property type="component" value="Unassembled WGS sequence"/>
</dbReference>